<proteinExistence type="predicted"/>
<dbReference type="EMBL" id="JAHIBW010000022">
    <property type="protein sequence ID" value="KAG7299638.1"/>
    <property type="molecule type" value="Genomic_DNA"/>
</dbReference>
<name>A0ABQ7Q327_PLUXY</name>
<organism evidence="2 3">
    <name type="scientific">Plutella xylostella</name>
    <name type="common">Diamondback moth</name>
    <name type="synonym">Plutella maculipennis</name>
    <dbReference type="NCBI Taxonomy" id="51655"/>
    <lineage>
        <taxon>Eukaryota</taxon>
        <taxon>Metazoa</taxon>
        <taxon>Ecdysozoa</taxon>
        <taxon>Arthropoda</taxon>
        <taxon>Hexapoda</taxon>
        <taxon>Insecta</taxon>
        <taxon>Pterygota</taxon>
        <taxon>Neoptera</taxon>
        <taxon>Endopterygota</taxon>
        <taxon>Lepidoptera</taxon>
        <taxon>Glossata</taxon>
        <taxon>Ditrysia</taxon>
        <taxon>Yponomeutoidea</taxon>
        <taxon>Plutellidae</taxon>
        <taxon>Plutella</taxon>
    </lineage>
</organism>
<evidence type="ECO:0000256" key="1">
    <source>
        <dbReference type="SAM" id="Coils"/>
    </source>
</evidence>
<feature type="coiled-coil region" evidence="1">
    <location>
        <begin position="17"/>
        <end position="44"/>
    </location>
</feature>
<protein>
    <submittedName>
        <fullName evidence="2">Uncharacterized protein</fullName>
    </submittedName>
</protein>
<reference evidence="2 3" key="1">
    <citation type="submission" date="2021-06" db="EMBL/GenBank/DDBJ databases">
        <title>A haploid diamondback moth (Plutella xylostella L.) genome assembly resolves 31 chromosomes and identifies a diamide resistance mutation.</title>
        <authorList>
            <person name="Ward C.M."/>
            <person name="Perry K.D."/>
            <person name="Baker G."/>
            <person name="Powis K."/>
            <person name="Heckel D.G."/>
            <person name="Baxter S.W."/>
        </authorList>
    </citation>
    <scope>NUCLEOTIDE SEQUENCE [LARGE SCALE GENOMIC DNA]</scope>
    <source>
        <strain evidence="2 3">LV</strain>
        <tissue evidence="2">Single pupa</tissue>
    </source>
</reference>
<evidence type="ECO:0000313" key="3">
    <source>
        <dbReference type="Proteomes" id="UP000823941"/>
    </source>
</evidence>
<keyword evidence="3" id="KW-1185">Reference proteome</keyword>
<dbReference type="Proteomes" id="UP000823941">
    <property type="component" value="Chromosome 22"/>
</dbReference>
<keyword evidence="1" id="KW-0175">Coiled coil</keyword>
<accession>A0ABQ7Q327</accession>
<gene>
    <name evidence="2" type="ORF">JYU34_016627</name>
</gene>
<evidence type="ECO:0000313" key="2">
    <source>
        <dbReference type="EMBL" id="KAG7299638.1"/>
    </source>
</evidence>
<sequence>MCIKDIRQTVINIESSLTFLSAQNEDLKKKLDTLEIERRKDRDYISILEDRLEDSLRQNRKTCIEIKNVPNKENETKEDLLQLTSELSKTVKCEDFSKNAVKDIYRIKTKEKSKNIIVELTSTMIKTDLIAACKSYNYKNKSDKLCAKHLGFKEKGETPIYVSEQLTPKAA</sequence>
<feature type="non-terminal residue" evidence="2">
    <location>
        <position position="171"/>
    </location>
</feature>
<comment type="caution">
    <text evidence="2">The sequence shown here is derived from an EMBL/GenBank/DDBJ whole genome shotgun (WGS) entry which is preliminary data.</text>
</comment>